<evidence type="ECO:0000256" key="2">
    <source>
        <dbReference type="ARBA" id="ARBA00022490"/>
    </source>
</evidence>
<comment type="subcellular location">
    <subcellularLocation>
        <location evidence="1">Cytoplasm</location>
    </subcellularLocation>
</comment>
<dbReference type="InterPro" id="IPR029058">
    <property type="entry name" value="AB_hydrolase_fold"/>
</dbReference>
<protein>
    <recommendedName>
        <fullName evidence="4">AB hydrolase-1 domain-containing protein</fullName>
    </recommendedName>
</protein>
<reference evidence="3" key="1">
    <citation type="submission" date="2021-01" db="EMBL/GenBank/DDBJ databases">
        <authorList>
            <person name="Corre E."/>
            <person name="Pelletier E."/>
            <person name="Niang G."/>
            <person name="Scheremetjew M."/>
            <person name="Finn R."/>
            <person name="Kale V."/>
            <person name="Holt S."/>
            <person name="Cochrane G."/>
            <person name="Meng A."/>
            <person name="Brown T."/>
            <person name="Cohen L."/>
        </authorList>
    </citation>
    <scope>NUCLEOTIDE SEQUENCE</scope>
    <source>
        <strain evidence="3">MM31A-1</strain>
    </source>
</reference>
<dbReference type="PANTHER" id="PTHR46197">
    <property type="entry name" value="PROTEIN ABHD14B-LIKE"/>
    <property type="match status" value="1"/>
</dbReference>
<sequence>MTIPVRPGSANPMYMFVKLQKLMLVIGLLLSIIAVRVFSASASSSSVSPSGSIGTKIEAATASVTISTPYGSGPGQNQLDFVQCGKAPTATATASEGANAEGEGDILELMLLHGAKYTKEDWVTSGILDSFCLKGGHKINVVALDLSISADGNGLYDAFNALVGGNVLSGKPVTVISPSASGKSVVDLTLSTFGSEDRKNIFRSIISSWIPVASPAVLRVREKNEHVFSIFQSMGIPVLAINGKKDAMGKKVTDMLVHTAGAIPVELKGGHPCYLDSPNDFVDSVLSFLYGEKDQS</sequence>
<evidence type="ECO:0008006" key="4">
    <source>
        <dbReference type="Google" id="ProtNLM"/>
    </source>
</evidence>
<dbReference type="EMBL" id="HBIO01007179">
    <property type="protein sequence ID" value="CAE0460497.1"/>
    <property type="molecule type" value="Transcribed_RNA"/>
</dbReference>
<keyword evidence="2" id="KW-0963">Cytoplasm</keyword>
<proteinExistence type="predicted"/>
<organism evidence="3">
    <name type="scientific">Chaetoceros debilis</name>
    <dbReference type="NCBI Taxonomy" id="122233"/>
    <lineage>
        <taxon>Eukaryota</taxon>
        <taxon>Sar</taxon>
        <taxon>Stramenopiles</taxon>
        <taxon>Ochrophyta</taxon>
        <taxon>Bacillariophyta</taxon>
        <taxon>Coscinodiscophyceae</taxon>
        <taxon>Chaetocerotophycidae</taxon>
        <taxon>Chaetocerotales</taxon>
        <taxon>Chaetocerotaceae</taxon>
        <taxon>Chaetoceros</taxon>
    </lineage>
</organism>
<accession>A0A7S3PZ25</accession>
<dbReference type="SUPFAM" id="SSF53474">
    <property type="entry name" value="alpha/beta-Hydrolases"/>
    <property type="match status" value="1"/>
</dbReference>
<dbReference type="GO" id="GO:0005737">
    <property type="term" value="C:cytoplasm"/>
    <property type="evidence" value="ECO:0007669"/>
    <property type="project" value="UniProtKB-SubCell"/>
</dbReference>
<gene>
    <name evidence="3" type="ORF">CDEB00056_LOCUS5338</name>
</gene>
<name>A0A7S3PZ25_9STRA</name>
<dbReference type="AlphaFoldDB" id="A0A7S3PZ25"/>
<dbReference type="PANTHER" id="PTHR46197:SF3">
    <property type="entry name" value="AB HYDROLASE-1 DOMAIN-CONTAINING PROTEIN"/>
    <property type="match status" value="1"/>
</dbReference>
<evidence type="ECO:0000313" key="3">
    <source>
        <dbReference type="EMBL" id="CAE0460497.1"/>
    </source>
</evidence>
<evidence type="ECO:0000256" key="1">
    <source>
        <dbReference type="ARBA" id="ARBA00004496"/>
    </source>
</evidence>